<reference evidence="3" key="1">
    <citation type="journal article" date="2020" name="Phytopathology">
        <title>Genome Sequence Resources of Colletotrichum truncatum, C. plurivorum, C. musicola, and C. sojae: Four Species Pathogenic to Soybean (Glycine max).</title>
        <authorList>
            <person name="Rogerio F."/>
            <person name="Boufleur T.R."/>
            <person name="Ciampi-Guillardi M."/>
            <person name="Sukno S.A."/>
            <person name="Thon M.R."/>
            <person name="Massola Junior N.S."/>
            <person name="Baroncelli R."/>
        </authorList>
    </citation>
    <scope>NUCLEOTIDE SEQUENCE</scope>
    <source>
        <strain evidence="3">LFN00145</strain>
    </source>
</reference>
<evidence type="ECO:0000313" key="4">
    <source>
        <dbReference type="Proteomes" id="UP000654918"/>
    </source>
</evidence>
<keyword evidence="1" id="KW-0378">Hydrolase</keyword>
<evidence type="ECO:0000256" key="1">
    <source>
        <dbReference type="ARBA" id="ARBA00022801"/>
    </source>
</evidence>
<comment type="caution">
    <text evidence="3">The sequence shown here is derived from an EMBL/GenBank/DDBJ whole genome shotgun (WGS) entry which is preliminary data.</text>
</comment>
<dbReference type="Proteomes" id="UP000654918">
    <property type="component" value="Unassembled WGS sequence"/>
</dbReference>
<dbReference type="InterPro" id="IPR029058">
    <property type="entry name" value="AB_hydrolase_fold"/>
</dbReference>
<protein>
    <recommendedName>
        <fullName evidence="2">Serine hydrolase domain-containing protein</fullName>
    </recommendedName>
</protein>
<gene>
    <name evidence="3" type="ORF">CPLU01_12666</name>
</gene>
<organism evidence="3 4">
    <name type="scientific">Colletotrichum plurivorum</name>
    <dbReference type="NCBI Taxonomy" id="2175906"/>
    <lineage>
        <taxon>Eukaryota</taxon>
        <taxon>Fungi</taxon>
        <taxon>Dikarya</taxon>
        <taxon>Ascomycota</taxon>
        <taxon>Pezizomycotina</taxon>
        <taxon>Sordariomycetes</taxon>
        <taxon>Hypocreomycetidae</taxon>
        <taxon>Glomerellales</taxon>
        <taxon>Glomerellaceae</taxon>
        <taxon>Colletotrichum</taxon>
        <taxon>Colletotrichum orchidearum species complex</taxon>
    </lineage>
</organism>
<dbReference type="GO" id="GO:0005737">
    <property type="term" value="C:cytoplasm"/>
    <property type="evidence" value="ECO:0007669"/>
    <property type="project" value="TreeGrafter"/>
</dbReference>
<dbReference type="EMBL" id="WIGO01000267">
    <property type="protein sequence ID" value="KAF6820852.1"/>
    <property type="molecule type" value="Genomic_DNA"/>
</dbReference>
<dbReference type="InterPro" id="IPR005645">
    <property type="entry name" value="FSH-like_dom"/>
</dbReference>
<name>A0A8H6JXC0_9PEZI</name>
<dbReference type="AlphaFoldDB" id="A0A8H6JXC0"/>
<dbReference type="PANTHER" id="PTHR48070:SF4">
    <property type="entry name" value="ESTERASE ALNB"/>
    <property type="match status" value="1"/>
</dbReference>
<dbReference type="SUPFAM" id="SSF53474">
    <property type="entry name" value="alpha/beta-Hydrolases"/>
    <property type="match status" value="1"/>
</dbReference>
<evidence type="ECO:0000313" key="3">
    <source>
        <dbReference type="EMBL" id="KAF6820852.1"/>
    </source>
</evidence>
<keyword evidence="4" id="KW-1185">Reference proteome</keyword>
<dbReference type="GO" id="GO:0019748">
    <property type="term" value="P:secondary metabolic process"/>
    <property type="evidence" value="ECO:0007669"/>
    <property type="project" value="TreeGrafter"/>
</dbReference>
<dbReference type="Pfam" id="PF03959">
    <property type="entry name" value="FSH1"/>
    <property type="match status" value="1"/>
</dbReference>
<dbReference type="PANTHER" id="PTHR48070">
    <property type="entry name" value="ESTERASE OVCA2"/>
    <property type="match status" value="1"/>
</dbReference>
<sequence length="303" mass="32591">MRILCLHGYGTSSAILRSQLDAFIHRADASHEFVFLDGEFECPRGRGIGTFAQGPFRCFNTSFGPNAIQASLDRLQAFIEDEGPFDGILGFSQGGSLALAYLLQMAEDMRADGPGARPVFRFAVLISTIAAFSPDPGFCGEIVTGLTERDREVLGMFPHDAGKNDYASLSGPPERAVFFRSLGRVLDTSLRGGFIAPGTPLGTKGLLSPDAREALEELPRIVHPALLPPELRIPIPTVHVVGAADDALLVGMSRLMEGLCAGPKLTRSLVHDGGHDVPRKVGDVRALWAAVEWAAEEASRQVW</sequence>
<dbReference type="Gene3D" id="3.40.50.1820">
    <property type="entry name" value="alpha/beta hydrolase"/>
    <property type="match status" value="1"/>
</dbReference>
<dbReference type="GO" id="GO:0005634">
    <property type="term" value="C:nucleus"/>
    <property type="evidence" value="ECO:0007669"/>
    <property type="project" value="TreeGrafter"/>
</dbReference>
<feature type="domain" description="Serine hydrolase" evidence="2">
    <location>
        <begin position="1"/>
        <end position="281"/>
    </location>
</feature>
<proteinExistence type="predicted"/>
<accession>A0A8H6JXC0</accession>
<evidence type="ECO:0000259" key="2">
    <source>
        <dbReference type="Pfam" id="PF03959"/>
    </source>
</evidence>
<dbReference type="GO" id="GO:0016787">
    <property type="term" value="F:hydrolase activity"/>
    <property type="evidence" value="ECO:0007669"/>
    <property type="project" value="UniProtKB-KW"/>
</dbReference>
<dbReference type="InterPro" id="IPR050593">
    <property type="entry name" value="LovG"/>
</dbReference>